<protein>
    <submittedName>
        <fullName evidence="1">Uncharacterized protein</fullName>
    </submittedName>
</protein>
<organism evidence="1 2">
    <name type="scientific">Kurthia populi</name>
    <dbReference type="NCBI Taxonomy" id="1562132"/>
    <lineage>
        <taxon>Bacteria</taxon>
        <taxon>Bacillati</taxon>
        <taxon>Bacillota</taxon>
        <taxon>Bacilli</taxon>
        <taxon>Bacillales</taxon>
        <taxon>Caryophanaceae</taxon>
        <taxon>Kurthia</taxon>
    </lineage>
</organism>
<accession>A0ABW5Y0Z4</accession>
<comment type="caution">
    <text evidence="1">The sequence shown here is derived from an EMBL/GenBank/DDBJ whole genome shotgun (WGS) entry which is preliminary data.</text>
</comment>
<sequence>MEILNQYINEEGKRVTQYSRDGVNVTHTVVDDVPQEVTEPIEEVPPTIEEKILYETQYQTMLIETSMSF</sequence>
<evidence type="ECO:0000313" key="2">
    <source>
        <dbReference type="Proteomes" id="UP001597568"/>
    </source>
</evidence>
<dbReference type="RefSeq" id="WP_380147791.1">
    <property type="nucleotide sequence ID" value="NZ_JBHUOR010000072.1"/>
</dbReference>
<reference evidence="2" key="1">
    <citation type="journal article" date="2019" name="Int. J. Syst. Evol. Microbiol.">
        <title>The Global Catalogue of Microorganisms (GCM) 10K type strain sequencing project: providing services to taxonomists for standard genome sequencing and annotation.</title>
        <authorList>
            <consortium name="The Broad Institute Genomics Platform"/>
            <consortium name="The Broad Institute Genome Sequencing Center for Infectious Disease"/>
            <person name="Wu L."/>
            <person name="Ma J."/>
        </authorList>
    </citation>
    <scope>NUCLEOTIDE SEQUENCE [LARGE SCALE GENOMIC DNA]</scope>
    <source>
        <strain evidence="2">KCTC 33522</strain>
    </source>
</reference>
<dbReference type="Proteomes" id="UP001597568">
    <property type="component" value="Unassembled WGS sequence"/>
</dbReference>
<gene>
    <name evidence="1" type="ORF">ACFSY7_10435</name>
</gene>
<dbReference type="EMBL" id="JBHUOR010000072">
    <property type="protein sequence ID" value="MFD2868912.1"/>
    <property type="molecule type" value="Genomic_DNA"/>
</dbReference>
<evidence type="ECO:0000313" key="1">
    <source>
        <dbReference type="EMBL" id="MFD2868912.1"/>
    </source>
</evidence>
<name>A0ABW5Y0Z4_9BACL</name>
<keyword evidence="2" id="KW-1185">Reference proteome</keyword>
<proteinExistence type="predicted"/>